<organism evidence="1 2">
    <name type="scientific">Dipteronia sinensis</name>
    <dbReference type="NCBI Taxonomy" id="43782"/>
    <lineage>
        <taxon>Eukaryota</taxon>
        <taxon>Viridiplantae</taxon>
        <taxon>Streptophyta</taxon>
        <taxon>Embryophyta</taxon>
        <taxon>Tracheophyta</taxon>
        <taxon>Spermatophyta</taxon>
        <taxon>Magnoliopsida</taxon>
        <taxon>eudicotyledons</taxon>
        <taxon>Gunneridae</taxon>
        <taxon>Pentapetalae</taxon>
        <taxon>rosids</taxon>
        <taxon>malvids</taxon>
        <taxon>Sapindales</taxon>
        <taxon>Sapindaceae</taxon>
        <taxon>Hippocastanoideae</taxon>
        <taxon>Acereae</taxon>
        <taxon>Dipteronia</taxon>
    </lineage>
</organism>
<proteinExistence type="predicted"/>
<keyword evidence="2" id="KW-1185">Reference proteome</keyword>
<sequence length="158" mass="17128">MFFLSGRKFIGGNVPEPLGLIMVTEIQNIPTVKQRHEELGISLKGCLIMRGFGEKTNESNGAFLESDFSAAEVKKAVFDMFPTKALGLGVAKALANRLGVVLKEVVSDTKSAFIPGRLISDNAIIGFECMHALQTCMNGKKGAMAIKLDMSKAYDRVE</sequence>
<gene>
    <name evidence="1" type="ORF">Dsin_009296</name>
</gene>
<dbReference type="EMBL" id="JANJYJ010000003">
    <property type="protein sequence ID" value="KAK3222271.1"/>
    <property type="molecule type" value="Genomic_DNA"/>
</dbReference>
<comment type="caution">
    <text evidence="1">The sequence shown here is derived from an EMBL/GenBank/DDBJ whole genome shotgun (WGS) entry which is preliminary data.</text>
</comment>
<evidence type="ECO:0000313" key="2">
    <source>
        <dbReference type="Proteomes" id="UP001281410"/>
    </source>
</evidence>
<evidence type="ECO:0008006" key="3">
    <source>
        <dbReference type="Google" id="ProtNLM"/>
    </source>
</evidence>
<protein>
    <recommendedName>
        <fullName evidence="3">Reverse transcriptase</fullName>
    </recommendedName>
</protein>
<dbReference type="Proteomes" id="UP001281410">
    <property type="component" value="Unassembled WGS sequence"/>
</dbReference>
<name>A0AAE0AQD4_9ROSI</name>
<evidence type="ECO:0000313" key="1">
    <source>
        <dbReference type="EMBL" id="KAK3222271.1"/>
    </source>
</evidence>
<dbReference type="AlphaFoldDB" id="A0AAE0AQD4"/>
<accession>A0AAE0AQD4</accession>
<reference evidence="1" key="1">
    <citation type="journal article" date="2023" name="Plant J.">
        <title>Genome sequences and population genomics provide insights into the demographic history, inbreeding, and mutation load of two 'living fossil' tree species of Dipteronia.</title>
        <authorList>
            <person name="Feng Y."/>
            <person name="Comes H.P."/>
            <person name="Chen J."/>
            <person name="Zhu S."/>
            <person name="Lu R."/>
            <person name="Zhang X."/>
            <person name="Li P."/>
            <person name="Qiu J."/>
            <person name="Olsen K.M."/>
            <person name="Qiu Y."/>
        </authorList>
    </citation>
    <scope>NUCLEOTIDE SEQUENCE</scope>
    <source>
        <strain evidence="1">NBL</strain>
    </source>
</reference>